<reference evidence="7" key="1">
    <citation type="submission" date="2019-09" db="EMBL/GenBank/DDBJ databases">
        <authorList>
            <person name="Hjerde E."/>
        </authorList>
    </citation>
    <scope>NUCLEOTIDE SEQUENCE</scope>
    <source>
        <strain evidence="7">06/09/160</strain>
    </source>
</reference>
<accession>A0A5Q4ZX52</accession>
<dbReference type="SUPFAM" id="SSF48452">
    <property type="entry name" value="TPR-like"/>
    <property type="match status" value="2"/>
</dbReference>
<dbReference type="InterPro" id="IPR050469">
    <property type="entry name" value="Diguanylate_Cyclase"/>
</dbReference>
<comment type="cofactor">
    <cofactor evidence="1">
        <name>Mg(2+)</name>
        <dbReference type="ChEBI" id="CHEBI:18420"/>
    </cofactor>
</comment>
<dbReference type="SUPFAM" id="SSF55073">
    <property type="entry name" value="Nucleotide cyclase"/>
    <property type="match status" value="1"/>
</dbReference>
<dbReference type="GO" id="GO:0005886">
    <property type="term" value="C:plasma membrane"/>
    <property type="evidence" value="ECO:0007669"/>
    <property type="project" value="TreeGrafter"/>
</dbReference>
<evidence type="ECO:0000256" key="3">
    <source>
        <dbReference type="ARBA" id="ARBA00034247"/>
    </source>
</evidence>
<evidence type="ECO:0000256" key="4">
    <source>
        <dbReference type="PROSITE-ProRule" id="PRU00339"/>
    </source>
</evidence>
<evidence type="ECO:0000256" key="1">
    <source>
        <dbReference type="ARBA" id="ARBA00001946"/>
    </source>
</evidence>
<keyword evidence="5" id="KW-1133">Transmembrane helix</keyword>
<dbReference type="PROSITE" id="PS50005">
    <property type="entry name" value="TPR"/>
    <property type="match status" value="1"/>
</dbReference>
<evidence type="ECO:0000259" key="6">
    <source>
        <dbReference type="PROSITE" id="PS50887"/>
    </source>
</evidence>
<name>A0A5Q4ZX52_9GAMM</name>
<dbReference type="EC" id="2.7.7.65" evidence="2"/>
<feature type="repeat" description="TPR" evidence="4">
    <location>
        <begin position="176"/>
        <end position="209"/>
    </location>
</feature>
<comment type="catalytic activity">
    <reaction evidence="3">
        <text>2 GTP = 3',3'-c-di-GMP + 2 diphosphate</text>
        <dbReference type="Rhea" id="RHEA:24898"/>
        <dbReference type="ChEBI" id="CHEBI:33019"/>
        <dbReference type="ChEBI" id="CHEBI:37565"/>
        <dbReference type="ChEBI" id="CHEBI:58805"/>
        <dbReference type="EC" id="2.7.7.65"/>
    </reaction>
</comment>
<proteinExistence type="predicted"/>
<feature type="domain" description="GGDEF" evidence="6">
    <location>
        <begin position="523"/>
        <end position="660"/>
    </location>
</feature>
<evidence type="ECO:0000256" key="5">
    <source>
        <dbReference type="SAM" id="Phobius"/>
    </source>
</evidence>
<dbReference type="PANTHER" id="PTHR45138:SF9">
    <property type="entry name" value="DIGUANYLATE CYCLASE DGCM-RELATED"/>
    <property type="match status" value="1"/>
</dbReference>
<sequence>MRMKSLNNIKIITIFIVVSVVTFFLILRPFQIEKPKPIATEAVPAFMPDHQLLMLPYGSRVLALRDLSRSDAKRAAMMLNLMDEKGIFGRESIYRVYYFMVLGNIALHKGDDNKARYYAQQLKEFAKNNNMIWVEADSLVELAIEHLKKGEIEKGINKAEYAIELAKGINYEYLLIKAYNTIGAAYNIKSQYSKALYYFHQGVKLAESYPEHIYNSKLISNLALIYIHLQEWDKALVNIDKAKELYNISMLNELSVLGILDINASYVYFNLENAKQARKYYDMAKKEITISDSVRLNALLLKALSELYWLENNYKEALVTANRCINYDGINTAPLQKGLCLKIKAKVDLEYKNIDDAIESLVEATNIFTVIESKVYLNEVYELLSIAYEEKGFPILALDYYKLYSKGNERILFDRRQSEVFHLEEEFNTEQIQKNMKLINTQNELNNLYVEKQQLRTRIVSTIVILVALGLFKLVRHNFSIVREKEALLEQSTKDALTDLNNRHYYESAIQQLDQNKAFYRDKHFTVAIIDIDHFKRVNDTYGHDVGDKVLIDIASYMQSIIAEPDVLVRWGGEEFVCLFMTSGNNDCEIRLNRLRVAISQLAIAISDKETLTITVSIGALQNLMIDDVIHRNTESLRLADQYLYQAKEEGRNKVIIFSHGVDEQKKMALSVS</sequence>
<dbReference type="InterPro" id="IPR011990">
    <property type="entry name" value="TPR-like_helical_dom_sf"/>
</dbReference>
<dbReference type="SMART" id="SM00267">
    <property type="entry name" value="GGDEF"/>
    <property type="match status" value="1"/>
</dbReference>
<dbReference type="GO" id="GO:1902201">
    <property type="term" value="P:negative regulation of bacterial-type flagellum-dependent cell motility"/>
    <property type="evidence" value="ECO:0007669"/>
    <property type="project" value="TreeGrafter"/>
</dbReference>
<protein>
    <recommendedName>
        <fullName evidence="2">diguanylate cyclase</fullName>
        <ecNumber evidence="2">2.7.7.65</ecNumber>
    </recommendedName>
</protein>
<dbReference type="GO" id="GO:0043709">
    <property type="term" value="P:cell adhesion involved in single-species biofilm formation"/>
    <property type="evidence" value="ECO:0007669"/>
    <property type="project" value="TreeGrafter"/>
</dbReference>
<dbReference type="PANTHER" id="PTHR45138">
    <property type="entry name" value="REGULATORY COMPONENTS OF SENSORY TRANSDUCTION SYSTEM"/>
    <property type="match status" value="1"/>
</dbReference>
<dbReference type="AlphaFoldDB" id="A0A5Q4ZX52"/>
<dbReference type="Gene3D" id="1.25.40.10">
    <property type="entry name" value="Tetratricopeptide repeat domain"/>
    <property type="match status" value="2"/>
</dbReference>
<dbReference type="GO" id="GO:0052621">
    <property type="term" value="F:diguanylate cyclase activity"/>
    <property type="evidence" value="ECO:0007669"/>
    <property type="project" value="UniProtKB-EC"/>
</dbReference>
<evidence type="ECO:0000313" key="7">
    <source>
        <dbReference type="EMBL" id="VVV04181.1"/>
    </source>
</evidence>
<organism evidence="7">
    <name type="scientific">Aliivibrio wodanis</name>
    <dbReference type="NCBI Taxonomy" id="80852"/>
    <lineage>
        <taxon>Bacteria</taxon>
        <taxon>Pseudomonadati</taxon>
        <taxon>Pseudomonadota</taxon>
        <taxon>Gammaproteobacteria</taxon>
        <taxon>Vibrionales</taxon>
        <taxon>Vibrionaceae</taxon>
        <taxon>Aliivibrio</taxon>
    </lineage>
</organism>
<dbReference type="FunFam" id="3.30.70.270:FF:000001">
    <property type="entry name" value="Diguanylate cyclase domain protein"/>
    <property type="match status" value="1"/>
</dbReference>
<dbReference type="InterPro" id="IPR043128">
    <property type="entry name" value="Rev_trsase/Diguanyl_cyclase"/>
</dbReference>
<dbReference type="Gene3D" id="3.30.70.270">
    <property type="match status" value="1"/>
</dbReference>
<dbReference type="Pfam" id="PF00990">
    <property type="entry name" value="GGDEF"/>
    <property type="match status" value="1"/>
</dbReference>
<gene>
    <name evidence="7" type="primary">dgcC_3</name>
    <name evidence="7" type="ORF">AW0309160_01564</name>
</gene>
<dbReference type="InterPro" id="IPR029787">
    <property type="entry name" value="Nucleotide_cyclase"/>
</dbReference>
<feature type="transmembrane region" description="Helical" evidence="5">
    <location>
        <begin position="12"/>
        <end position="30"/>
    </location>
</feature>
<dbReference type="SMART" id="SM00028">
    <property type="entry name" value="TPR"/>
    <property type="match status" value="5"/>
</dbReference>
<keyword evidence="5" id="KW-0812">Transmembrane</keyword>
<dbReference type="PROSITE" id="PS50887">
    <property type="entry name" value="GGDEF"/>
    <property type="match status" value="1"/>
</dbReference>
<dbReference type="EMBL" id="LR721750">
    <property type="protein sequence ID" value="VVV04181.1"/>
    <property type="molecule type" value="Genomic_DNA"/>
</dbReference>
<keyword evidence="4" id="KW-0802">TPR repeat</keyword>
<dbReference type="InterPro" id="IPR000160">
    <property type="entry name" value="GGDEF_dom"/>
</dbReference>
<dbReference type="NCBIfam" id="TIGR00254">
    <property type="entry name" value="GGDEF"/>
    <property type="match status" value="1"/>
</dbReference>
<dbReference type="CDD" id="cd01949">
    <property type="entry name" value="GGDEF"/>
    <property type="match status" value="1"/>
</dbReference>
<keyword evidence="5" id="KW-0472">Membrane</keyword>
<dbReference type="InterPro" id="IPR019734">
    <property type="entry name" value="TPR_rpt"/>
</dbReference>
<evidence type="ECO:0000256" key="2">
    <source>
        <dbReference type="ARBA" id="ARBA00012528"/>
    </source>
</evidence>